<evidence type="ECO:0000313" key="2">
    <source>
        <dbReference type="EMBL" id="ATZ60070.1"/>
    </source>
</evidence>
<accession>A0A2H4U7J3</accession>
<name>A0A2H4U7J3_METSM</name>
<dbReference type="RefSeq" id="WP_100815615.1">
    <property type="nucleotide sequence ID" value="NZ_CP017803.1"/>
</dbReference>
<dbReference type="Pfam" id="PF14280">
    <property type="entry name" value="DUF4365"/>
    <property type="match status" value="1"/>
</dbReference>
<proteinExistence type="predicted"/>
<evidence type="ECO:0000313" key="3">
    <source>
        <dbReference type="Proteomes" id="UP000232133"/>
    </source>
</evidence>
<organism evidence="2 3">
    <name type="scientific">Methanobrevibacter smithii</name>
    <dbReference type="NCBI Taxonomy" id="2173"/>
    <lineage>
        <taxon>Archaea</taxon>
        <taxon>Methanobacteriati</taxon>
        <taxon>Methanobacteriota</taxon>
        <taxon>Methanomada group</taxon>
        <taxon>Methanobacteria</taxon>
        <taxon>Methanobacteriales</taxon>
        <taxon>Methanobacteriaceae</taxon>
        <taxon>Methanobrevibacter</taxon>
    </lineage>
</organism>
<gene>
    <name evidence="2" type="ORF">BK798_06360</name>
</gene>
<reference evidence="2 3" key="1">
    <citation type="submission" date="2016-10" db="EMBL/GenBank/DDBJ databases">
        <authorList>
            <person name="Varghese N."/>
        </authorList>
    </citation>
    <scope>NUCLEOTIDE SEQUENCE [LARGE SCALE GENOMIC DNA]</scope>
    <source>
        <strain evidence="2 3">KB11</strain>
    </source>
</reference>
<evidence type="ECO:0000259" key="1">
    <source>
        <dbReference type="Pfam" id="PF14280"/>
    </source>
</evidence>
<protein>
    <recommendedName>
        <fullName evidence="1">DUF4365 domain-containing protein</fullName>
    </recommendedName>
</protein>
<dbReference type="InterPro" id="IPR025375">
    <property type="entry name" value="DUF4365"/>
</dbReference>
<dbReference type="Proteomes" id="UP000232133">
    <property type="component" value="Chromosome"/>
</dbReference>
<dbReference type="GeneID" id="35118986"/>
<dbReference type="EMBL" id="CP017803">
    <property type="protein sequence ID" value="ATZ60070.1"/>
    <property type="molecule type" value="Genomic_DNA"/>
</dbReference>
<sequence>MKRPKQHKIDSRAQKIFLSNCPDNWSTSELSNDYGIDYYVQVFKDDDVGESTKVSFIIQLKGTENYNQTDNNVKFPMKVDTLKYYFNKVSTPVFLVVVDVISKDSCWLFLQKYINEELEINNPSWKSKKIVTLYLPKNNNFSNPKIIEQCAHDGSSYCNLLVNGFPTQEVKWKVKNIIDSPLDKANDIKKEYSKLYDAQTRVGFELIHNENNPTEAKKSFQSVYDKTIGDEDNVSAHLNSIAGLIPFYEWQNEEEVDQLFEYIEEGFNLARKNKIRYYEYYFYGYHLEKSCFILQEQLNRLLITQKISSMGKNNPLSNLMEITSNEQTSSIFKPIFECYDLFSKNLMRTLDDGELFIFVELLRMLIGMQIHHSKVMYSFVDKNELNSFFEHIKKLIGIFEDMISFSDDFSIFKYDLFTFRATYYYFIEDIKYVEVIDDFIEYAEVNNSKYFIERANSLKERLSMPLKREKEISEMSDSEIHGLFKTLILTIEGIDIDSDESDEANILKTAVDDLNPKRILDNCCNLELAYASGGIYSRFFGLCTDGFKMLYCQYGGIKSDRHLDNAYEEFYKDYCVNCEHKCEQNFIWDSNKLSYIKSDKFKDILEKDFFNWIIND</sequence>
<dbReference type="AlphaFoldDB" id="A0A2H4U7J3"/>
<feature type="domain" description="DUF4365" evidence="1">
    <location>
        <begin position="24"/>
        <end position="143"/>
    </location>
</feature>